<dbReference type="InterPro" id="IPR036390">
    <property type="entry name" value="WH_DNA-bd_sf"/>
</dbReference>
<evidence type="ECO:0000256" key="2">
    <source>
        <dbReference type="ARBA" id="ARBA00023125"/>
    </source>
</evidence>
<dbReference type="RefSeq" id="WP_173803397.1">
    <property type="nucleotide sequence ID" value="NZ_JABSNM010000001.1"/>
</dbReference>
<evidence type="ECO:0000313" key="6">
    <source>
        <dbReference type="Proteomes" id="UP001516061"/>
    </source>
</evidence>
<evidence type="ECO:0000256" key="3">
    <source>
        <dbReference type="ARBA" id="ARBA00023163"/>
    </source>
</evidence>
<reference evidence="5 6" key="1">
    <citation type="submission" date="2020-05" db="EMBL/GenBank/DDBJ databases">
        <title>Genomic Encyclopedia of Type Strains, Phase IV (KMG-V): Genome sequencing to study the core and pangenomes of soil and plant-associated prokaryotes.</title>
        <authorList>
            <person name="Whitman W."/>
        </authorList>
    </citation>
    <scope>NUCLEOTIDE SEQUENCE [LARGE SCALE GENOMIC DNA]</scope>
    <source>
        <strain evidence="5 6">C29</strain>
    </source>
</reference>
<proteinExistence type="predicted"/>
<comment type="caution">
    <text evidence="5">The sequence shown here is derived from an EMBL/GenBank/DDBJ whole genome shotgun (WGS) entry which is preliminary data.</text>
</comment>
<sequence length="158" mass="17457">MDHPDHALDAIDRRILEVMQLQGRITFDELAAQVQLSASAVLRRVRRLEEAGVITGYAAIVPPERLGLGLTALVDVRLAPPGEGCGPAERFRAAAQDWPEVVECLRLGDGMDFQLRVTVRDVADYGRFLDECLLSRPEVRDCRSRIVLAQVKSGRPAV</sequence>
<dbReference type="PRINTS" id="PR00033">
    <property type="entry name" value="HTHASNC"/>
</dbReference>
<dbReference type="InterPro" id="IPR011008">
    <property type="entry name" value="Dimeric_a/b-barrel"/>
</dbReference>
<protein>
    <submittedName>
        <fullName evidence="5">Lrp/AsnC family leucine-responsive transcriptional regulator</fullName>
    </submittedName>
</protein>
<dbReference type="Pfam" id="PF01037">
    <property type="entry name" value="AsnC_trans_reg"/>
    <property type="match status" value="1"/>
</dbReference>
<feature type="domain" description="HTH asnC-type" evidence="4">
    <location>
        <begin position="8"/>
        <end position="69"/>
    </location>
</feature>
<gene>
    <name evidence="5" type="ORF">HNQ01_000142</name>
</gene>
<keyword evidence="3" id="KW-0804">Transcription</keyword>
<evidence type="ECO:0000259" key="4">
    <source>
        <dbReference type="PROSITE" id="PS50956"/>
    </source>
</evidence>
<evidence type="ECO:0000313" key="5">
    <source>
        <dbReference type="EMBL" id="NRT54435.1"/>
    </source>
</evidence>
<dbReference type="CDD" id="cd00090">
    <property type="entry name" value="HTH_ARSR"/>
    <property type="match status" value="1"/>
</dbReference>
<accession>A0ABX2FWP0</accession>
<keyword evidence="2" id="KW-0238">DNA-binding</keyword>
<keyword evidence="6" id="KW-1185">Reference proteome</keyword>
<name>A0ABX2FWP0_9BURK</name>
<keyword evidence="1" id="KW-0805">Transcription regulation</keyword>
<dbReference type="SUPFAM" id="SSF46785">
    <property type="entry name" value="Winged helix' DNA-binding domain"/>
    <property type="match status" value="1"/>
</dbReference>
<organism evidence="5 6">
    <name type="scientific">Sphaerotilus uruguayifluvii</name>
    <dbReference type="NCBI Taxonomy" id="2735897"/>
    <lineage>
        <taxon>Bacteria</taxon>
        <taxon>Pseudomonadati</taxon>
        <taxon>Pseudomonadota</taxon>
        <taxon>Betaproteobacteria</taxon>
        <taxon>Burkholderiales</taxon>
        <taxon>Sphaerotilaceae</taxon>
        <taxon>Sphaerotilus</taxon>
    </lineage>
</organism>
<dbReference type="EMBL" id="JABSNM010000001">
    <property type="protein sequence ID" value="NRT54435.1"/>
    <property type="molecule type" value="Genomic_DNA"/>
</dbReference>
<dbReference type="InterPro" id="IPR011991">
    <property type="entry name" value="ArsR-like_HTH"/>
</dbReference>
<dbReference type="PANTHER" id="PTHR30154:SF34">
    <property type="entry name" value="TRANSCRIPTIONAL REGULATOR AZLB"/>
    <property type="match status" value="1"/>
</dbReference>
<dbReference type="SUPFAM" id="SSF54909">
    <property type="entry name" value="Dimeric alpha+beta barrel"/>
    <property type="match status" value="1"/>
</dbReference>
<evidence type="ECO:0000256" key="1">
    <source>
        <dbReference type="ARBA" id="ARBA00023015"/>
    </source>
</evidence>
<dbReference type="InterPro" id="IPR000485">
    <property type="entry name" value="AsnC-type_HTH_dom"/>
</dbReference>
<dbReference type="Gene3D" id="3.30.70.920">
    <property type="match status" value="1"/>
</dbReference>
<dbReference type="PROSITE" id="PS50956">
    <property type="entry name" value="HTH_ASNC_2"/>
    <property type="match status" value="1"/>
</dbReference>
<dbReference type="SMART" id="SM00344">
    <property type="entry name" value="HTH_ASNC"/>
    <property type="match status" value="1"/>
</dbReference>
<dbReference type="InterPro" id="IPR019888">
    <property type="entry name" value="Tscrpt_reg_AsnC-like"/>
</dbReference>
<dbReference type="PANTHER" id="PTHR30154">
    <property type="entry name" value="LEUCINE-RESPONSIVE REGULATORY PROTEIN"/>
    <property type="match status" value="1"/>
</dbReference>
<dbReference type="InterPro" id="IPR019887">
    <property type="entry name" value="Tscrpt_reg_AsnC/Lrp_C"/>
</dbReference>
<dbReference type="Pfam" id="PF13412">
    <property type="entry name" value="HTH_24"/>
    <property type="match status" value="1"/>
</dbReference>
<dbReference type="InterPro" id="IPR036388">
    <property type="entry name" value="WH-like_DNA-bd_sf"/>
</dbReference>
<dbReference type="Gene3D" id="1.10.10.10">
    <property type="entry name" value="Winged helix-like DNA-binding domain superfamily/Winged helix DNA-binding domain"/>
    <property type="match status" value="1"/>
</dbReference>
<dbReference type="Proteomes" id="UP001516061">
    <property type="component" value="Unassembled WGS sequence"/>
</dbReference>